<gene>
    <name evidence="1" type="ORF">OFUS_LOCUS18809</name>
</gene>
<accession>A0A8J1UJU9</accession>
<comment type="caution">
    <text evidence="1">The sequence shown here is derived from an EMBL/GenBank/DDBJ whole genome shotgun (WGS) entry which is preliminary data.</text>
</comment>
<dbReference type="AlphaFoldDB" id="A0A8J1UJU9"/>
<keyword evidence="2" id="KW-1185">Reference proteome</keyword>
<dbReference type="Proteomes" id="UP000749559">
    <property type="component" value="Unassembled WGS sequence"/>
</dbReference>
<evidence type="ECO:0000313" key="1">
    <source>
        <dbReference type="EMBL" id="CAH1794037.1"/>
    </source>
</evidence>
<reference evidence="1" key="1">
    <citation type="submission" date="2022-03" db="EMBL/GenBank/DDBJ databases">
        <authorList>
            <person name="Martin C."/>
        </authorList>
    </citation>
    <scope>NUCLEOTIDE SEQUENCE</scope>
</reference>
<name>A0A8J1UJU9_OWEFU</name>
<sequence length="223" mass="25140">MGAKSPRHGNANYAVSPSNCKLAKSYAVTLKQDRDELEMKLHKLTADAKAALPAYEDLRSQRKRRNIIGTIMSPVYRFFGLASSKDIDILSNHIQNLKKGQRTLFRGQRALRSSVLTLANITDSRIQNLVSVMGRNQAKIARAFRNASVALDDVNMRVISANSHIVQFRRLILFIARAIHSQTRHMSEIEMAYASFLSSIDNILKSQLPFVFFESVTARKGYI</sequence>
<dbReference type="EMBL" id="CAIIXF020000009">
    <property type="protein sequence ID" value="CAH1794037.1"/>
    <property type="molecule type" value="Genomic_DNA"/>
</dbReference>
<protein>
    <submittedName>
        <fullName evidence="1">Uncharacterized protein</fullName>
    </submittedName>
</protein>
<organism evidence="1 2">
    <name type="scientific">Owenia fusiformis</name>
    <name type="common">Polychaete worm</name>
    <dbReference type="NCBI Taxonomy" id="6347"/>
    <lineage>
        <taxon>Eukaryota</taxon>
        <taxon>Metazoa</taxon>
        <taxon>Spiralia</taxon>
        <taxon>Lophotrochozoa</taxon>
        <taxon>Annelida</taxon>
        <taxon>Polychaeta</taxon>
        <taxon>Sedentaria</taxon>
        <taxon>Canalipalpata</taxon>
        <taxon>Sabellida</taxon>
        <taxon>Oweniida</taxon>
        <taxon>Oweniidae</taxon>
        <taxon>Owenia</taxon>
    </lineage>
</organism>
<proteinExistence type="predicted"/>
<evidence type="ECO:0000313" key="2">
    <source>
        <dbReference type="Proteomes" id="UP000749559"/>
    </source>
</evidence>